<dbReference type="FunFam" id="1.25.40.10:FF:000159">
    <property type="entry name" value="Tetratricopeptide repeat (TPR)-like superfamily protein"/>
    <property type="match status" value="1"/>
</dbReference>
<feature type="compositionally biased region" description="Low complexity" evidence="7">
    <location>
        <begin position="967"/>
        <end position="997"/>
    </location>
</feature>
<keyword evidence="2" id="KW-0507">mRNA processing</keyword>
<dbReference type="GO" id="GO:0000243">
    <property type="term" value="C:commitment complex"/>
    <property type="evidence" value="ECO:0007669"/>
    <property type="project" value="TreeGrafter"/>
</dbReference>
<feature type="region of interest" description="Disordered" evidence="7">
    <location>
        <begin position="1017"/>
        <end position="1073"/>
    </location>
</feature>
<evidence type="ECO:0000313" key="8">
    <source>
        <dbReference type="EnsemblPlants" id="cds.evm.model.09.1596"/>
    </source>
</evidence>
<evidence type="ECO:0008006" key="10">
    <source>
        <dbReference type="Google" id="ProtNLM"/>
    </source>
</evidence>
<reference evidence="8" key="1">
    <citation type="submission" date="2018-11" db="EMBL/GenBank/DDBJ databases">
        <authorList>
            <person name="Grassa J C."/>
        </authorList>
    </citation>
    <scope>NUCLEOTIDE SEQUENCE [LARGE SCALE GENOMIC DNA]</scope>
</reference>
<dbReference type="GO" id="GO:0030627">
    <property type="term" value="F:pre-mRNA 5'-splice site binding"/>
    <property type="evidence" value="ECO:0007669"/>
    <property type="project" value="TreeGrafter"/>
</dbReference>
<keyword evidence="9" id="KW-1185">Reference proteome</keyword>
<feature type="region of interest" description="Disordered" evidence="7">
    <location>
        <begin position="967"/>
        <end position="1001"/>
    </location>
</feature>
<keyword evidence="3" id="KW-0677">Repeat</keyword>
<dbReference type="FunFam" id="1.25.40.10:FF:000064">
    <property type="entry name" value="Putative pre-mrna-processing factor 39"/>
    <property type="match status" value="1"/>
</dbReference>
<dbReference type="OMA" id="YANHMAN"/>
<dbReference type="InterPro" id="IPR011990">
    <property type="entry name" value="TPR-like_helical_dom_sf"/>
</dbReference>
<dbReference type="InterPro" id="IPR059164">
    <property type="entry name" value="HAT_PRP39_C"/>
</dbReference>
<dbReference type="Pfam" id="PF23241">
    <property type="entry name" value="HAT_PRP39_C"/>
    <property type="match status" value="1"/>
</dbReference>
<sequence length="1073" mass="123240">MEAQINVSEPETNPHTMDSDSPGGFDELNFHEIVNKGSLDFEEWISLITKIERVYPDNIEKICLVYDSFLSEFPLCHGYWRRYAGHKARLCDVGEVVEVFERALQLATYSVGVWVDYCNFSMLAFEDPSDIRRLFRRGLSYVGKDYLCHALWDKYIEFELSQQQWSLLAHIYVEALRFPTKKLHRYYDSFKKLANLCTKEVGCEAVDSCSGSSLEDEVPKSYTTTEISSVINELLEPSISLTRSKSLLQKYLYIGEQLYREACQLEEKISTFEMKIRRSYFHVKSLDADQLENWHRYLDFVGMQGDFDWAVKLYEKCLIPCANYPEFWMRYAEFMERKGGREIATYALNRATQIFLKRVPEMHLFNSRFKEHDGDTIGARAALLHCDEELDSNFVENVARKANMERRLGNFVEATNIYEEALKMAELNKNLDTLPILYVHFSRLKYMITENADAARDILIEGIKRLPSCILLLEELINFATLHGGQRHIHVIDSVIANVISPGPDASQGLNAKDAEDVSSLYLKFVDLCGTIDEVRKAWNRHVRLFPYSFRTAVDEQFKHEKSSRFAKEGREINIVTKHQQPPEESNLDSLVQMPLQDKEISEPKFPAHEIHDIPFEQTPTSDQLPSEEAHSDSGEKVTLLALEVTEQSKKDSPETNVSSVDLVYSPSSSLKLEVAEGTESLQTLNEHPNGNDHNRAFGLEPQRDMKPLSLEGLSLHPQAEPTSDSRFSMPQETCISDESMVESNQPNNDEDHLTQIQRKAEAFSPQIGNEVVNPSSSKSHQNLTSTKPRYQQNKPANCGRNWHRGNNSKVRKESKFGFQGHLQRSSHQHRKVSTQQQQHPQAGLSGLIPIGQVIPSQIASPQNHQILQGSQSQIQFQTTSPPPPVTWPVQSMAQPNYVAPSQPVQGSEEQEIQNNQAYNQMWQYYYYQQQMLMQQQPQQQNLNLSQEYQQQYLQWQQQQQYLYQQQLQQQPQQPDTHQLPQQPQQEQARQDQQQQQSTLSKIQEWNQNCYQQDLSLELDGSNQSGVEPAATHNMTSHAQDEAKPPLHTSSAREASETVTTLNSIEQTPAKKQ</sequence>
<dbReference type="EMBL" id="UZAU01000772">
    <property type="status" value="NOT_ANNOTATED_CDS"/>
    <property type="molecule type" value="Genomic_DNA"/>
</dbReference>
<dbReference type="Proteomes" id="UP000596661">
    <property type="component" value="Chromosome 9"/>
</dbReference>
<feature type="region of interest" description="Disordered" evidence="7">
    <location>
        <begin position="674"/>
        <end position="700"/>
    </location>
</feature>
<evidence type="ECO:0000256" key="7">
    <source>
        <dbReference type="SAM" id="MobiDB-lite"/>
    </source>
</evidence>
<feature type="compositionally biased region" description="Basic and acidic residues" evidence="7">
    <location>
        <begin position="690"/>
        <end position="700"/>
    </location>
</feature>
<feature type="region of interest" description="Disordered" evidence="7">
    <location>
        <begin position="769"/>
        <end position="838"/>
    </location>
</feature>
<feature type="region of interest" description="Disordered" evidence="7">
    <location>
        <begin position="1"/>
        <end position="21"/>
    </location>
</feature>
<feature type="region of interest" description="Disordered" evidence="7">
    <location>
        <begin position="569"/>
        <end position="588"/>
    </location>
</feature>
<name>A0A803QEY3_CANSA</name>
<feature type="compositionally biased region" description="Polar residues" evidence="7">
    <location>
        <begin position="1017"/>
        <end position="1026"/>
    </location>
</feature>
<keyword evidence="5" id="KW-0539">Nucleus</keyword>
<feature type="compositionally biased region" description="Polar residues" evidence="7">
    <location>
        <begin position="577"/>
        <end position="588"/>
    </location>
</feature>
<keyword evidence="4" id="KW-0508">mRNA splicing</keyword>
<organism evidence="8 9">
    <name type="scientific">Cannabis sativa</name>
    <name type="common">Hemp</name>
    <name type="synonym">Marijuana</name>
    <dbReference type="NCBI Taxonomy" id="3483"/>
    <lineage>
        <taxon>Eukaryota</taxon>
        <taxon>Viridiplantae</taxon>
        <taxon>Streptophyta</taxon>
        <taxon>Embryophyta</taxon>
        <taxon>Tracheophyta</taxon>
        <taxon>Spermatophyta</taxon>
        <taxon>Magnoliopsida</taxon>
        <taxon>eudicotyledons</taxon>
        <taxon>Gunneridae</taxon>
        <taxon>Pentapetalae</taxon>
        <taxon>rosids</taxon>
        <taxon>fabids</taxon>
        <taxon>Rosales</taxon>
        <taxon>Cannabaceae</taxon>
        <taxon>Cannabis</taxon>
    </lineage>
</organism>
<evidence type="ECO:0000256" key="3">
    <source>
        <dbReference type="ARBA" id="ARBA00022737"/>
    </source>
</evidence>
<dbReference type="GO" id="GO:0005685">
    <property type="term" value="C:U1 snRNP"/>
    <property type="evidence" value="ECO:0007669"/>
    <property type="project" value="TreeGrafter"/>
</dbReference>
<dbReference type="GO" id="GO:0000395">
    <property type="term" value="P:mRNA 5'-splice site recognition"/>
    <property type="evidence" value="ECO:0007669"/>
    <property type="project" value="TreeGrafter"/>
</dbReference>
<dbReference type="GO" id="GO:0071004">
    <property type="term" value="C:U2-type prespliceosome"/>
    <property type="evidence" value="ECO:0007669"/>
    <property type="project" value="TreeGrafter"/>
</dbReference>
<evidence type="ECO:0000313" key="9">
    <source>
        <dbReference type="Proteomes" id="UP000596661"/>
    </source>
</evidence>
<dbReference type="Gene3D" id="1.25.40.10">
    <property type="entry name" value="Tetratricopeptide repeat domain"/>
    <property type="match status" value="2"/>
</dbReference>
<dbReference type="OrthoDB" id="10265668at2759"/>
<dbReference type="SUPFAM" id="SSF48452">
    <property type="entry name" value="TPR-like"/>
    <property type="match status" value="1"/>
</dbReference>
<dbReference type="Pfam" id="PF23240">
    <property type="entry name" value="HAT_PRP39_N"/>
    <property type="match status" value="1"/>
</dbReference>
<feature type="compositionally biased region" description="Polar residues" evidence="7">
    <location>
        <begin position="1"/>
        <end position="16"/>
    </location>
</feature>
<accession>A0A803QEY3</accession>
<feature type="compositionally biased region" description="Polar residues" evidence="7">
    <location>
        <begin position="680"/>
        <end position="689"/>
    </location>
</feature>
<dbReference type="InterPro" id="IPR003107">
    <property type="entry name" value="HAT"/>
</dbReference>
<evidence type="ECO:0000256" key="4">
    <source>
        <dbReference type="ARBA" id="ARBA00023187"/>
    </source>
</evidence>
<evidence type="ECO:0000256" key="2">
    <source>
        <dbReference type="ARBA" id="ARBA00022664"/>
    </source>
</evidence>
<dbReference type="EnsemblPlants" id="evm.model.09.1596">
    <property type="protein sequence ID" value="cds.evm.model.09.1596"/>
    <property type="gene ID" value="evm.TU.09.1596"/>
</dbReference>
<comment type="subcellular location">
    <subcellularLocation>
        <location evidence="1">Nucleus</location>
    </subcellularLocation>
</comment>
<protein>
    <recommendedName>
        <fullName evidence="10">Pre-mRNA-processing factor 39</fullName>
    </recommendedName>
</protein>
<dbReference type="AlphaFoldDB" id="A0A803QEY3"/>
<feature type="compositionally biased region" description="Polar residues" evidence="7">
    <location>
        <begin position="773"/>
        <end position="796"/>
    </location>
</feature>
<reference evidence="8" key="2">
    <citation type="submission" date="2021-03" db="UniProtKB">
        <authorList>
            <consortium name="EnsemblPlants"/>
        </authorList>
    </citation>
    <scope>IDENTIFICATION</scope>
</reference>
<proteinExistence type="inferred from homology"/>
<evidence type="ECO:0000256" key="1">
    <source>
        <dbReference type="ARBA" id="ARBA00004123"/>
    </source>
</evidence>
<comment type="similarity">
    <text evidence="6">Belongs to the PRP39 family.</text>
</comment>
<dbReference type="SMART" id="SM00386">
    <property type="entry name" value="HAT"/>
    <property type="match status" value="5"/>
</dbReference>
<dbReference type="PANTHER" id="PTHR17204:SF26">
    <property type="entry name" value="PRE-MRNA-PROCESSING FACTOR 39-2"/>
    <property type="match status" value="1"/>
</dbReference>
<dbReference type="Gramene" id="evm.model.09.1596">
    <property type="protein sequence ID" value="cds.evm.model.09.1596"/>
    <property type="gene ID" value="evm.TU.09.1596"/>
</dbReference>
<dbReference type="PANTHER" id="PTHR17204">
    <property type="entry name" value="PRE-MRNA PROCESSING PROTEIN PRP39-RELATED"/>
    <property type="match status" value="1"/>
</dbReference>
<evidence type="ECO:0000256" key="5">
    <source>
        <dbReference type="ARBA" id="ARBA00023242"/>
    </source>
</evidence>
<feature type="compositionally biased region" description="Polar residues" evidence="7">
    <location>
        <begin position="1048"/>
        <end position="1067"/>
    </location>
</feature>
<evidence type="ECO:0000256" key="6">
    <source>
        <dbReference type="ARBA" id="ARBA00038019"/>
    </source>
</evidence>